<keyword evidence="5" id="KW-1185">Reference proteome</keyword>
<dbReference type="InterPro" id="IPR007844">
    <property type="entry name" value="AsmA"/>
</dbReference>
<reference evidence="4 5" key="1">
    <citation type="submission" date="2013-08" db="EMBL/GenBank/DDBJ databases">
        <title>Genomic analysis of Lysobacter defluvii.</title>
        <authorList>
            <person name="Wang Q."/>
            <person name="Wang G."/>
        </authorList>
    </citation>
    <scope>NUCLEOTIDE SEQUENCE [LARGE SCALE GENOMIC DNA]</scope>
    <source>
        <strain evidence="4 5">IMMIB APB-9</strain>
    </source>
</reference>
<dbReference type="Proteomes" id="UP000030003">
    <property type="component" value="Unassembled WGS sequence"/>
</dbReference>
<evidence type="ECO:0000313" key="4">
    <source>
        <dbReference type="EMBL" id="KGO99082.1"/>
    </source>
</evidence>
<dbReference type="PANTHER" id="PTHR30441:SF9">
    <property type="entry name" value="ASMA FAMILY PROTEIN YHJG"/>
    <property type="match status" value="1"/>
</dbReference>
<dbReference type="AlphaFoldDB" id="A0A0A0MAH2"/>
<dbReference type="PANTHER" id="PTHR30441">
    <property type="entry name" value="DUF748 DOMAIN-CONTAINING PROTEIN"/>
    <property type="match status" value="1"/>
</dbReference>
<dbReference type="InterPro" id="IPR052894">
    <property type="entry name" value="AsmA-related"/>
</dbReference>
<dbReference type="Pfam" id="PF05170">
    <property type="entry name" value="AsmA"/>
    <property type="match status" value="1"/>
</dbReference>
<dbReference type="RefSeq" id="WP_027069302.1">
    <property type="nucleotide sequence ID" value="NZ_AUHT01000005.1"/>
</dbReference>
<gene>
    <name evidence="4" type="ORF">N791_12115</name>
</gene>
<accession>A0A0A0MAH2</accession>
<feature type="transmembrane region" description="Helical" evidence="2">
    <location>
        <begin position="17"/>
        <end position="37"/>
    </location>
</feature>
<evidence type="ECO:0000256" key="1">
    <source>
        <dbReference type="SAM" id="MobiDB-lite"/>
    </source>
</evidence>
<sequence length="687" mass="73453">MRAQLTEAWRIPARHPWWTALAVLLLAILVLVLVWDWNWFKGPVERRVEAATGREFDIGGDLDVDLGLVPLVRADQVRLGNADWSGHEDMARAERLELGIELLPLLRGTVSLPLLRLDSPRLLLERGPDATGNWIFDLDDGGESRWELRLGKAVIESGALRYLDEDNGTDILVGIASTPDGSRTVANLSEVTDGGDGAAGTQRPEGDAAGGDAADAEGTASPDIFVSGGGTWEGNEFTLEGNGESPLELMDTEAPYRIDVQARAGATRARARGTLLDPLRLRDFDLQFELAGQDLENLFPLVGVALPPTPPYRLDGRLTRDIEGARSIWHYNDFTGVVGESDLGGDASFTTGGERPLLVADLHSSRLDFDDLGGFVGAPPDGDGEETTNPELAAHAQERRAQGRVLPDHPYELSKLRSMDADVRLKATRINSPVLPLDDMDAHLVLEAGLLRLDPLAFGVAGGTIRSTIRMDARQDAIRTDADINAAGLDLAQVLPDVEMLQNAVGRVSGHATLGGNGNSIARMLGSADGEVALGTGRGSISNLVMELAGIDLAEIIKFKLGEDRMIPIRCAFADFEVDDGVMNARALAFDTTDTILVGEGSIDLGEERLDLVIRPRPKDRSLLAFRTPLLVQGRFLEPDLGVDPGPIALRAAVALTLGSIAPPAALLATLELGPGEDSGCGGEYAH</sequence>
<keyword evidence="2" id="KW-0812">Transmembrane</keyword>
<organism evidence="4 5">
    <name type="scientific">Lysobacter defluvii IMMIB APB-9 = DSM 18482</name>
    <dbReference type="NCBI Taxonomy" id="1385515"/>
    <lineage>
        <taxon>Bacteria</taxon>
        <taxon>Pseudomonadati</taxon>
        <taxon>Pseudomonadota</taxon>
        <taxon>Gammaproteobacteria</taxon>
        <taxon>Lysobacterales</taxon>
        <taxon>Lysobacteraceae</taxon>
        <taxon>Novilysobacter</taxon>
    </lineage>
</organism>
<evidence type="ECO:0000256" key="2">
    <source>
        <dbReference type="SAM" id="Phobius"/>
    </source>
</evidence>
<keyword evidence="2" id="KW-0472">Membrane</keyword>
<comment type="caution">
    <text evidence="4">The sequence shown here is derived from an EMBL/GenBank/DDBJ whole genome shotgun (WGS) entry which is preliminary data.</text>
</comment>
<dbReference type="EMBL" id="AVBH01000032">
    <property type="protein sequence ID" value="KGO99082.1"/>
    <property type="molecule type" value="Genomic_DNA"/>
</dbReference>
<dbReference type="OrthoDB" id="5749006at2"/>
<dbReference type="eggNOG" id="COG2982">
    <property type="taxonomic scope" value="Bacteria"/>
</dbReference>
<evidence type="ECO:0000313" key="5">
    <source>
        <dbReference type="Proteomes" id="UP000030003"/>
    </source>
</evidence>
<name>A0A0A0MAH2_9GAMM</name>
<proteinExistence type="predicted"/>
<feature type="region of interest" description="Disordered" evidence="1">
    <location>
        <begin position="183"/>
        <end position="221"/>
    </location>
</feature>
<feature type="domain" description="AsmA" evidence="3">
    <location>
        <begin position="21"/>
        <end position="586"/>
    </location>
</feature>
<dbReference type="GO" id="GO:0090313">
    <property type="term" value="P:regulation of protein targeting to membrane"/>
    <property type="evidence" value="ECO:0007669"/>
    <property type="project" value="TreeGrafter"/>
</dbReference>
<keyword evidence="2" id="KW-1133">Transmembrane helix</keyword>
<dbReference type="STRING" id="1385515.GCA_000423325_00829"/>
<dbReference type="GO" id="GO:0005886">
    <property type="term" value="C:plasma membrane"/>
    <property type="evidence" value="ECO:0007669"/>
    <property type="project" value="TreeGrafter"/>
</dbReference>
<protein>
    <submittedName>
        <fullName evidence="4">Membrane protein</fullName>
    </submittedName>
</protein>
<evidence type="ECO:0000259" key="3">
    <source>
        <dbReference type="Pfam" id="PF05170"/>
    </source>
</evidence>